<dbReference type="InterPro" id="IPR036689">
    <property type="entry name" value="ESAT-6-like_sf"/>
</dbReference>
<dbReference type="AlphaFoldDB" id="A0A848M1C7"/>
<name>A0A848M1C7_PAELE</name>
<evidence type="ECO:0000313" key="2">
    <source>
        <dbReference type="Proteomes" id="UP000565468"/>
    </source>
</evidence>
<evidence type="ECO:0000313" key="1">
    <source>
        <dbReference type="EMBL" id="NMO94738.1"/>
    </source>
</evidence>
<organism evidence="1 2">
    <name type="scientific">Paenibacillus lemnae</name>
    <dbReference type="NCBI Taxonomy" id="1330551"/>
    <lineage>
        <taxon>Bacteria</taxon>
        <taxon>Bacillati</taxon>
        <taxon>Bacillota</taxon>
        <taxon>Bacilli</taxon>
        <taxon>Bacillales</taxon>
        <taxon>Paenibacillaceae</taxon>
        <taxon>Paenibacillus</taxon>
    </lineage>
</organism>
<sequence>MTIIKITPEQVNVVSQQFDRSSKCISQMNNQLVKQISILESLWDGTTKQRFYFDFYVAKEKMELFVSLASSISLELSQIATKFREVDRQSLGNIDLACLPPPPNACPAPTIDTRSGFEKSVDSLEELGRGIMDASNERYNNRYSSIWGFLDYWTAGIPKGAYQGYTERADKLFDSPNDFANGMTFGVHGTIRESIIPKNAWSPEHFTNMIGAAGLVTGGVTGSLIKPKNVLSLPVKYEGVSDLRQISSGGLRNEIPLTDGQIAEIVDFTKILNFPEDNIIVSKPGFYDEWNTGMMYDRFIINTDVFPAEQTGIGTLTANSRVTGRATTAHEIIGHYESYMAGRAFEIYNVDPITFKRNFALDEAQASIRAARFAPDLTSTERMTLLRDAITRLKNADLSIRVVRNELYINER</sequence>
<proteinExistence type="predicted"/>
<dbReference type="Proteomes" id="UP000565468">
    <property type="component" value="Unassembled WGS sequence"/>
</dbReference>
<comment type="caution">
    <text evidence="1">The sequence shown here is derived from an EMBL/GenBank/DDBJ whole genome shotgun (WGS) entry which is preliminary data.</text>
</comment>
<dbReference type="RefSeq" id="WP_169503433.1">
    <property type="nucleotide sequence ID" value="NZ_JABBPN010000002.1"/>
</dbReference>
<dbReference type="NCBIfam" id="TIGR03930">
    <property type="entry name" value="WXG100_ESAT6"/>
    <property type="match status" value="1"/>
</dbReference>
<gene>
    <name evidence="1" type="ORF">HII30_02900</name>
</gene>
<accession>A0A848M1C7</accession>
<dbReference type="SUPFAM" id="SSF140453">
    <property type="entry name" value="EsxAB dimer-like"/>
    <property type="match status" value="1"/>
</dbReference>
<dbReference type="EMBL" id="JABBPN010000002">
    <property type="protein sequence ID" value="NMO94738.1"/>
    <property type="molecule type" value="Genomic_DNA"/>
</dbReference>
<dbReference type="InterPro" id="IPR010310">
    <property type="entry name" value="T7SS_ESAT-6-like"/>
</dbReference>
<dbReference type="Gene3D" id="1.10.287.850">
    <property type="entry name" value="HP0062-like domain"/>
    <property type="match status" value="1"/>
</dbReference>
<dbReference type="Pfam" id="PF06013">
    <property type="entry name" value="WXG100"/>
    <property type="match status" value="1"/>
</dbReference>
<protein>
    <submittedName>
        <fullName evidence="1">WXG100 family type VII secretion target</fullName>
    </submittedName>
</protein>
<reference evidence="1 2" key="1">
    <citation type="submission" date="2020-04" db="EMBL/GenBank/DDBJ databases">
        <title>Paenibacillus algicola sp. nov., a novel marine bacterium producing alginate lyase.</title>
        <authorList>
            <person name="Huang H."/>
        </authorList>
    </citation>
    <scope>NUCLEOTIDE SEQUENCE [LARGE SCALE GENOMIC DNA]</scope>
    <source>
        <strain evidence="1 2">L7-75</strain>
    </source>
</reference>
<keyword evidence="2" id="KW-1185">Reference proteome</keyword>